<dbReference type="RefSeq" id="YP_009097906.1">
    <property type="nucleotide sequence ID" value="NC_025415.1"/>
</dbReference>
<evidence type="ECO:0008006" key="3">
    <source>
        <dbReference type="Google" id="ProtNLM"/>
    </source>
</evidence>
<gene>
    <name evidence="1" type="ORF">LDB25A_027</name>
</gene>
<organism evidence="1 2">
    <name type="scientific">Lactobacillus phage Ld25A</name>
    <dbReference type="NCBI Taxonomy" id="1500734"/>
    <lineage>
        <taxon>Viruses</taxon>
        <taxon>Duplodnaviria</taxon>
        <taxon>Heunggongvirae</taxon>
        <taxon>Uroviricota</taxon>
        <taxon>Caudoviricetes</taxon>
        <taxon>Cequinquevirus</taxon>
        <taxon>Cequinquevirus Ld25A</taxon>
    </lineage>
</organism>
<dbReference type="InterPro" id="IPR011604">
    <property type="entry name" value="PDDEXK-like_dom_sf"/>
</dbReference>
<protein>
    <recommendedName>
        <fullName evidence="3">PD-(D/E)XK endonuclease-like domain-containing protein</fullName>
    </recommendedName>
</protein>
<dbReference type="KEGG" id="vg:22112912"/>
<dbReference type="Proteomes" id="UP000028565">
    <property type="component" value="Segment"/>
</dbReference>
<keyword evidence="2" id="KW-1185">Reference proteome</keyword>
<evidence type="ECO:0000313" key="1">
    <source>
        <dbReference type="EMBL" id="AIF54351.1"/>
    </source>
</evidence>
<name>A0A075KJS7_9CAUD</name>
<dbReference type="Gene3D" id="3.90.320.10">
    <property type="match status" value="1"/>
</dbReference>
<proteinExistence type="predicted"/>
<reference evidence="1 2" key="1">
    <citation type="submission" date="2014-03" db="EMBL/GenBank/DDBJ databases">
        <title>Lactobacillus delbrueckii subsp. bulgaricus Group b Phages.</title>
        <authorList>
            <person name="Casey E.D."/>
            <person name="Mahony J."/>
            <person name="O'Connell-Motherway M."/>
            <person name="Bottacini F."/>
            <person name="Cornelissen A."/>
            <person name="Neve H."/>
            <person name="Heller K."/>
            <person name="Noben J.-P."/>
            <person name="Dal Bello F."/>
            <person name="van Sinderen D."/>
        </authorList>
    </citation>
    <scope>NUCLEOTIDE SEQUENCE [LARGE SCALE GENOMIC DNA]</scope>
</reference>
<evidence type="ECO:0000313" key="2">
    <source>
        <dbReference type="Proteomes" id="UP000028565"/>
    </source>
</evidence>
<dbReference type="GeneID" id="22112912"/>
<dbReference type="EMBL" id="KJ564036">
    <property type="protein sequence ID" value="AIF54351.1"/>
    <property type="molecule type" value="Genomic_DNA"/>
</dbReference>
<accession>A0A075KJS7</accession>
<sequence length="201" mass="23700">MDSNYESWDIRGQCLEYFDDTHTYIYDGVILPSVTQIIKIKFGHKYDGVPAFVLQRASVKGTAVHSAIERYCKLNEESDLPELHNFKFLRDHYGFKVLDNEVPIVLFQDDKAVCAGRLDLVLEQDGVTGLADIKRTYNLDKEYLAYQLNLYRLAYQQCYDTDIVFLKGVHLREEKRQYVDIPINEEMAWKLVEDWRNKHEY</sequence>
<dbReference type="OrthoDB" id="8379at10239"/>